<dbReference type="RefSeq" id="WP_197169024.1">
    <property type="nucleotide sequence ID" value="NZ_SJPT01000002.1"/>
</dbReference>
<protein>
    <submittedName>
        <fullName evidence="1">Uncharacterized protein</fullName>
    </submittedName>
</protein>
<evidence type="ECO:0000313" key="1">
    <source>
        <dbReference type="EMBL" id="TWU24890.1"/>
    </source>
</evidence>
<sequence length="63" mass="7530">MSRYRVFISSVQKELENDRIGAQEILWTDPFLKNHCDPVMYEFEPTSPHDAKREYMGVVRKCH</sequence>
<proteinExistence type="predicted"/>
<dbReference type="EMBL" id="SJPT01000002">
    <property type="protein sequence ID" value="TWU24890.1"/>
    <property type="molecule type" value="Genomic_DNA"/>
</dbReference>
<dbReference type="AlphaFoldDB" id="A0A5C6CJW6"/>
<keyword evidence="2" id="KW-1185">Reference proteome</keyword>
<name>A0A5C6CJW6_9BACT</name>
<organism evidence="1 2">
    <name type="scientific">Novipirellula galeiformis</name>
    <dbReference type="NCBI Taxonomy" id="2528004"/>
    <lineage>
        <taxon>Bacteria</taxon>
        <taxon>Pseudomonadati</taxon>
        <taxon>Planctomycetota</taxon>
        <taxon>Planctomycetia</taxon>
        <taxon>Pirellulales</taxon>
        <taxon>Pirellulaceae</taxon>
        <taxon>Novipirellula</taxon>
    </lineage>
</organism>
<gene>
    <name evidence="1" type="ORF">Pla52o_11860</name>
</gene>
<reference evidence="1 2" key="1">
    <citation type="submission" date="2019-02" db="EMBL/GenBank/DDBJ databases">
        <title>Deep-cultivation of Planctomycetes and their phenomic and genomic characterization uncovers novel biology.</title>
        <authorList>
            <person name="Wiegand S."/>
            <person name="Jogler M."/>
            <person name="Boedeker C."/>
            <person name="Pinto D."/>
            <person name="Vollmers J."/>
            <person name="Rivas-Marin E."/>
            <person name="Kohn T."/>
            <person name="Peeters S.H."/>
            <person name="Heuer A."/>
            <person name="Rast P."/>
            <person name="Oberbeckmann S."/>
            <person name="Bunk B."/>
            <person name="Jeske O."/>
            <person name="Meyerdierks A."/>
            <person name="Storesund J.E."/>
            <person name="Kallscheuer N."/>
            <person name="Luecker S."/>
            <person name="Lage O.M."/>
            <person name="Pohl T."/>
            <person name="Merkel B.J."/>
            <person name="Hornburger P."/>
            <person name="Mueller R.-W."/>
            <person name="Bruemmer F."/>
            <person name="Labrenz M."/>
            <person name="Spormann A.M."/>
            <person name="Op Den Camp H."/>
            <person name="Overmann J."/>
            <person name="Amann R."/>
            <person name="Jetten M.S.M."/>
            <person name="Mascher T."/>
            <person name="Medema M.H."/>
            <person name="Devos D.P."/>
            <person name="Kaster A.-K."/>
            <person name="Ovreas L."/>
            <person name="Rohde M."/>
            <person name="Galperin M.Y."/>
            <person name="Jogler C."/>
        </authorList>
    </citation>
    <scope>NUCLEOTIDE SEQUENCE [LARGE SCALE GENOMIC DNA]</scope>
    <source>
        <strain evidence="1 2">Pla52o</strain>
    </source>
</reference>
<evidence type="ECO:0000313" key="2">
    <source>
        <dbReference type="Proteomes" id="UP000316304"/>
    </source>
</evidence>
<comment type="caution">
    <text evidence="1">The sequence shown here is derived from an EMBL/GenBank/DDBJ whole genome shotgun (WGS) entry which is preliminary data.</text>
</comment>
<accession>A0A5C6CJW6</accession>
<dbReference type="Proteomes" id="UP000316304">
    <property type="component" value="Unassembled WGS sequence"/>
</dbReference>